<dbReference type="CDD" id="cd03586">
    <property type="entry name" value="PolY_Pol_IV_kappa"/>
    <property type="match status" value="1"/>
</dbReference>
<dbReference type="Gene3D" id="3.30.1490.100">
    <property type="entry name" value="DNA polymerase, Y-family, little finger domain"/>
    <property type="match status" value="1"/>
</dbReference>
<dbReference type="SUPFAM" id="SSF100879">
    <property type="entry name" value="Lesion bypass DNA polymerase (Y-family), little finger domain"/>
    <property type="match status" value="1"/>
</dbReference>
<accession>A0A0G7ZMP8</accession>
<dbReference type="Gene3D" id="1.10.150.20">
    <property type="entry name" value="5' to 3' exonuclease, C-terminal subdomain"/>
    <property type="match status" value="1"/>
</dbReference>
<gene>
    <name evidence="3" type="ORF">HEPPS_00470</name>
</gene>
<dbReference type="GO" id="GO:0003684">
    <property type="term" value="F:damaged DNA binding"/>
    <property type="evidence" value="ECO:0007669"/>
    <property type="project" value="InterPro"/>
</dbReference>
<dbReference type="InterPro" id="IPR043502">
    <property type="entry name" value="DNA/RNA_pol_sf"/>
</dbReference>
<dbReference type="InterPro" id="IPR017961">
    <property type="entry name" value="DNA_pol_Y-fam_little_finger"/>
</dbReference>
<dbReference type="GO" id="GO:0003887">
    <property type="term" value="F:DNA-directed DNA polymerase activity"/>
    <property type="evidence" value="ECO:0007669"/>
    <property type="project" value="InterPro"/>
</dbReference>
<dbReference type="Gene3D" id="3.40.1170.60">
    <property type="match status" value="1"/>
</dbReference>
<evidence type="ECO:0000259" key="2">
    <source>
        <dbReference type="PROSITE" id="PS50173"/>
    </source>
</evidence>
<dbReference type="SUPFAM" id="SSF56672">
    <property type="entry name" value="DNA/RNA polymerases"/>
    <property type="match status" value="1"/>
</dbReference>
<dbReference type="Pfam" id="PF11799">
    <property type="entry name" value="IMS_C"/>
    <property type="match status" value="1"/>
</dbReference>
<evidence type="ECO:0000313" key="3">
    <source>
        <dbReference type="EMBL" id="CRX36848.1"/>
    </source>
</evidence>
<dbReference type="InterPro" id="IPR024728">
    <property type="entry name" value="PolY_HhH_motif"/>
</dbReference>
<comment type="similarity">
    <text evidence="1">Belongs to the DNA polymerase type-Y family.</text>
</comment>
<dbReference type="InterPro" id="IPR043128">
    <property type="entry name" value="Rev_trsase/Diguanyl_cyclase"/>
</dbReference>
<dbReference type="AlphaFoldDB" id="A0A0G7ZMP8"/>
<protein>
    <submittedName>
        <fullName evidence="3">| dinB / DNA polymerase IV |:337211 Forward</fullName>
    </submittedName>
</protein>
<proteinExistence type="inferred from homology"/>
<dbReference type="InterPro" id="IPR022880">
    <property type="entry name" value="DNApol_IV"/>
</dbReference>
<dbReference type="PANTHER" id="PTHR11076">
    <property type="entry name" value="DNA REPAIR POLYMERASE UMUC / TRANSFERASE FAMILY MEMBER"/>
    <property type="match status" value="1"/>
</dbReference>
<dbReference type="EMBL" id="CWGI01000001">
    <property type="protein sequence ID" value="CRX36848.1"/>
    <property type="molecule type" value="Genomic_DNA"/>
</dbReference>
<dbReference type="GO" id="GO:0009432">
    <property type="term" value="P:SOS response"/>
    <property type="evidence" value="ECO:0007669"/>
    <property type="project" value="TreeGrafter"/>
</dbReference>
<organism evidence="3 4">
    <name type="scientific">Candidatus Hepatoplasma crinochetorum</name>
    <dbReference type="NCBI Taxonomy" id="295596"/>
    <lineage>
        <taxon>Bacteria</taxon>
        <taxon>Bacillati</taxon>
        <taxon>Mycoplasmatota</taxon>
        <taxon>Mollicutes</taxon>
        <taxon>Candidatus Hepatoplasmataceae</taxon>
        <taxon>Candidatus Hepatoplasma</taxon>
    </lineage>
</organism>
<dbReference type="PROSITE" id="PS50173">
    <property type="entry name" value="UMUC"/>
    <property type="match status" value="1"/>
</dbReference>
<dbReference type="Pfam" id="PF00817">
    <property type="entry name" value="IMS"/>
    <property type="match status" value="1"/>
</dbReference>
<dbReference type="InterPro" id="IPR036775">
    <property type="entry name" value="DNA_pol_Y-fam_lit_finger_sf"/>
</dbReference>
<feature type="domain" description="UmuC" evidence="2">
    <location>
        <begin position="5"/>
        <end position="186"/>
    </location>
</feature>
<dbReference type="InterPro" id="IPR001126">
    <property type="entry name" value="UmuC"/>
</dbReference>
<dbReference type="PANTHER" id="PTHR11076:SF33">
    <property type="entry name" value="DNA POLYMERASE KAPPA"/>
    <property type="match status" value="1"/>
</dbReference>
<dbReference type="GO" id="GO:0042276">
    <property type="term" value="P:error-prone translesion synthesis"/>
    <property type="evidence" value="ECO:0007669"/>
    <property type="project" value="TreeGrafter"/>
</dbReference>
<reference evidence="4" key="1">
    <citation type="submission" date="2015-05" db="EMBL/GenBank/DDBJ databases">
        <authorList>
            <person name="Collingro A."/>
        </authorList>
    </citation>
    <scope>NUCLEOTIDE SEQUENCE [LARGE SCALE GENOMIC DNA]</scope>
    <source>
        <strain evidence="4">Ps</strain>
    </source>
</reference>
<dbReference type="InterPro" id="IPR050116">
    <property type="entry name" value="DNA_polymerase-Y"/>
</dbReference>
<dbReference type="Gene3D" id="3.30.70.270">
    <property type="match status" value="1"/>
</dbReference>
<dbReference type="Proteomes" id="UP000242141">
    <property type="component" value="Unassembled WGS sequence"/>
</dbReference>
<keyword evidence="4" id="KW-1185">Reference proteome</keyword>
<evidence type="ECO:0000256" key="1">
    <source>
        <dbReference type="ARBA" id="ARBA00010945"/>
    </source>
</evidence>
<dbReference type="Pfam" id="PF11798">
    <property type="entry name" value="IMS_HHH"/>
    <property type="match status" value="1"/>
</dbReference>
<dbReference type="GO" id="GO:0005829">
    <property type="term" value="C:cytosol"/>
    <property type="evidence" value="ECO:0007669"/>
    <property type="project" value="TreeGrafter"/>
</dbReference>
<sequence length="439" mass="51093">MEKTILTIDVDAFFAQVEELKNPKYKNKAIAIGNKIEGKGVISTCNYIARKYNVYSGQPIFKALKICPHLILIEPNFDDYISYSEKIFKIINSFSNILEISSIDECFVDITKLIRSDQDAFFWAKKIQNKIFIDLKITVSIGISNRKILAKIASKIKKPFGIYSIYQNEIKEKLWPLPIGEFHGIGLQTERKFRELNLTKIEDLAKLEKKDQYPILRNAIGKNLDLLIYEANGIGKDNLKIKKEELKSISVHKTFKDSISDYEVLIDELKNLTIKAVGKLNYRNLTARVVFLVTKDKKSFVNTEDTIEKSILLRKIQSKRILLDQYEDQFEIIYSNVIKLFDNYYQEKNINFLGVGVGELKDKTFVKKQLKFDQDLNDFFIQKENNFKINSNLDDLILNINSFFNNKILIKGSYLLNGNKYLDQKFSNRDQIKFKVWGK</sequence>
<name>A0A0G7ZMP8_9MOLU</name>
<dbReference type="GO" id="GO:0006281">
    <property type="term" value="P:DNA repair"/>
    <property type="evidence" value="ECO:0007669"/>
    <property type="project" value="InterPro"/>
</dbReference>
<evidence type="ECO:0000313" key="4">
    <source>
        <dbReference type="Proteomes" id="UP000242141"/>
    </source>
</evidence>